<dbReference type="Proteomes" id="UP000078070">
    <property type="component" value="Chromosome"/>
</dbReference>
<comment type="cofactor">
    <cofactor evidence="7">
        <name>Zn(2+)</name>
        <dbReference type="ChEBI" id="CHEBI:29105"/>
    </cofactor>
    <text evidence="7">Binds 1 zinc ion per subunit.</text>
</comment>
<feature type="binding site" evidence="7">
    <location>
        <begin position="6"/>
        <end position="10"/>
    </location>
    <ligand>
        <name>L-glutamate</name>
        <dbReference type="ChEBI" id="CHEBI:29985"/>
    </ligand>
</feature>
<organism evidence="10 11">
    <name type="scientific">Marinobacterium aestuarii</name>
    <dbReference type="NCBI Taxonomy" id="1821621"/>
    <lineage>
        <taxon>Bacteria</taxon>
        <taxon>Pseudomonadati</taxon>
        <taxon>Pseudomonadota</taxon>
        <taxon>Gammaproteobacteria</taxon>
        <taxon>Oceanospirillales</taxon>
        <taxon>Oceanospirillaceae</taxon>
        <taxon>Marinobacterium</taxon>
    </lineage>
</organism>
<evidence type="ECO:0000256" key="2">
    <source>
        <dbReference type="ARBA" id="ARBA00022723"/>
    </source>
</evidence>
<feature type="binding site" evidence="7">
    <location>
        <position position="118"/>
    </location>
    <ligand>
        <name>Zn(2+)</name>
        <dbReference type="ChEBI" id="CHEBI:29105"/>
    </ligand>
</feature>
<dbReference type="InterPro" id="IPR049940">
    <property type="entry name" value="GluQ/Sye"/>
</dbReference>
<evidence type="ECO:0000313" key="10">
    <source>
        <dbReference type="EMBL" id="ANG64914.1"/>
    </source>
</evidence>
<dbReference type="HAMAP" id="MF_01428">
    <property type="entry name" value="Glu_Q_tRNA_synth"/>
    <property type="match status" value="1"/>
</dbReference>
<dbReference type="InterPro" id="IPR014729">
    <property type="entry name" value="Rossmann-like_a/b/a_fold"/>
</dbReference>
<dbReference type="FunFam" id="3.40.50.620:FF:000093">
    <property type="entry name" value="Glutamyl-Q tRNA(Asp) synthetase"/>
    <property type="match status" value="1"/>
</dbReference>
<dbReference type="PANTHER" id="PTHR43311">
    <property type="entry name" value="GLUTAMATE--TRNA LIGASE"/>
    <property type="match status" value="1"/>
</dbReference>
<proteinExistence type="inferred from homology"/>
<dbReference type="GO" id="GO:0005524">
    <property type="term" value="F:ATP binding"/>
    <property type="evidence" value="ECO:0007669"/>
    <property type="project" value="UniProtKB-KW"/>
</dbReference>
<dbReference type="STRING" id="1821621.A8C75_22160"/>
<evidence type="ECO:0000256" key="1">
    <source>
        <dbReference type="ARBA" id="ARBA00022598"/>
    </source>
</evidence>
<feature type="binding site" evidence="7">
    <location>
        <position position="231"/>
    </location>
    <ligand>
        <name>ATP</name>
        <dbReference type="ChEBI" id="CHEBI:30616"/>
    </ligand>
</feature>
<reference evidence="11" key="1">
    <citation type="submission" date="2016-05" db="EMBL/GenBank/DDBJ databases">
        <authorList>
            <person name="Baek K."/>
            <person name="Yang S.-J."/>
        </authorList>
    </citation>
    <scope>NUCLEOTIDE SEQUENCE [LARGE SCALE GENOMIC DNA]</scope>
    <source>
        <strain evidence="11">ST58-10</strain>
    </source>
</reference>
<dbReference type="PRINTS" id="PR00987">
    <property type="entry name" value="TRNASYNTHGLU"/>
</dbReference>
<evidence type="ECO:0000256" key="6">
    <source>
        <dbReference type="ARBA" id="ARBA00023146"/>
    </source>
</evidence>
<dbReference type="InterPro" id="IPR000924">
    <property type="entry name" value="Glu/Gln-tRNA-synth"/>
</dbReference>
<keyword evidence="11" id="KW-1185">Reference proteome</keyword>
<evidence type="ECO:0000256" key="3">
    <source>
        <dbReference type="ARBA" id="ARBA00022741"/>
    </source>
</evidence>
<feature type="short sequence motif" description="'KMSKS' region" evidence="7">
    <location>
        <begin position="228"/>
        <end position="232"/>
    </location>
</feature>
<reference evidence="10 11" key="2">
    <citation type="journal article" date="2018" name="Int. J. Syst. Evol. Microbiol.">
        <title>Marinobacterium aestuarii sp. nov., a benzene-degrading marine bacterium isolated from estuary sediment.</title>
        <authorList>
            <person name="Bae S.S."/>
            <person name="Jung J."/>
            <person name="Chung D."/>
            <person name="Baek K."/>
        </authorList>
    </citation>
    <scope>NUCLEOTIDE SEQUENCE [LARGE SCALE GENOMIC DNA]</scope>
    <source>
        <strain evidence="10 11">ST58-10</strain>
    </source>
</reference>
<dbReference type="EMBL" id="CP015839">
    <property type="protein sequence ID" value="ANG64914.1"/>
    <property type="molecule type" value="Genomic_DNA"/>
</dbReference>
<dbReference type="GO" id="GO:0006400">
    <property type="term" value="P:tRNA modification"/>
    <property type="evidence" value="ECO:0007669"/>
    <property type="project" value="InterPro"/>
</dbReference>
<dbReference type="NCBIfam" id="TIGR03838">
    <property type="entry name" value="queuosine_YadB"/>
    <property type="match status" value="1"/>
</dbReference>
<comment type="function">
    <text evidence="7">Catalyzes the tRNA-independent activation of glutamate in presence of ATP and the subsequent transfer of glutamate onto a tRNA(Asp). Glutamate is transferred on the 2-amino-5-(4,5-dihydroxy-2-cyclopenten-1-yl) moiety of the queuosine in the wobble position of the QUC anticodon.</text>
</comment>
<feature type="short sequence motif" description="'HIGH' region" evidence="7">
    <location>
        <begin position="9"/>
        <end position="19"/>
    </location>
</feature>
<name>A0A1A9F3L5_9GAMM</name>
<keyword evidence="6 7" id="KW-0030">Aminoacyl-tRNA synthetase</keyword>
<feature type="binding site" evidence="7">
    <location>
        <position position="114"/>
    </location>
    <ligand>
        <name>Zn(2+)</name>
        <dbReference type="ChEBI" id="CHEBI:29105"/>
    </ligand>
</feature>
<gene>
    <name evidence="7" type="primary">gluQ</name>
    <name evidence="10" type="ORF">A8C75_22160</name>
</gene>
<dbReference type="Gene3D" id="3.40.50.620">
    <property type="entry name" value="HUPs"/>
    <property type="match status" value="1"/>
</dbReference>
<protein>
    <recommendedName>
        <fullName evidence="7">Glutamyl-Q tRNA(Asp) synthetase</fullName>
        <shortName evidence="7">Glu-Q-RSs</shortName>
        <ecNumber evidence="7">6.1.1.-</ecNumber>
    </recommendedName>
</protein>
<dbReference type="GO" id="GO:0005829">
    <property type="term" value="C:cytosol"/>
    <property type="evidence" value="ECO:0007669"/>
    <property type="project" value="TreeGrafter"/>
</dbReference>
<dbReference type="OrthoDB" id="9807503at2"/>
<dbReference type="Pfam" id="PF00749">
    <property type="entry name" value="tRNA-synt_1c"/>
    <property type="match status" value="1"/>
</dbReference>
<feature type="binding site" evidence="7">
    <location>
        <position position="42"/>
    </location>
    <ligand>
        <name>L-glutamate</name>
        <dbReference type="ChEBI" id="CHEBI:29985"/>
    </ligand>
</feature>
<dbReference type="AlphaFoldDB" id="A0A1A9F3L5"/>
<evidence type="ECO:0000256" key="4">
    <source>
        <dbReference type="ARBA" id="ARBA00022833"/>
    </source>
</evidence>
<keyword evidence="4 7" id="KW-0862">Zinc</keyword>
<sequence>MRYIGRFAPSPTGPLHFGSLLAALASYADARAHQGLWHVRIEDLDPPREQPGASALILSTLEAFGFDWDGDVLYQSQRSALYRHAIDQLEQNQQAYRCGCSRKQIFNRSGTNRYDGHCLAQHPPATMACAMRTRCEVGAIELLDAIQGEHPYNLTKDHGDFVIRRRDGLFAYQLAVAVDDAAQAITHVVRGSDLLDETPCQIQLQRYLGYTRPAYAHIPVATTASGQKLSKQSHAPALDATNPVPALIAALEFLGQRPATGLRDASSAELLRWAVEHWNMDAIPKTRGLPWSAGEGDLCICTAPPC</sequence>
<dbReference type="InterPro" id="IPR020058">
    <property type="entry name" value="Glu/Gln-tRNA-synth_Ib_cat-dom"/>
</dbReference>
<evidence type="ECO:0000256" key="7">
    <source>
        <dbReference type="HAMAP-Rule" id="MF_01428"/>
    </source>
</evidence>
<dbReference type="SUPFAM" id="SSF52374">
    <property type="entry name" value="Nucleotidylyl transferase"/>
    <property type="match status" value="1"/>
</dbReference>
<comment type="similarity">
    <text evidence="7">Belongs to the class-I aminoacyl-tRNA synthetase family. GluQ subfamily.</text>
</comment>
<evidence type="ECO:0000259" key="9">
    <source>
        <dbReference type="Pfam" id="PF00749"/>
    </source>
</evidence>
<feature type="domain" description="Glutamyl/glutaminyl-tRNA synthetase class Ib catalytic" evidence="9">
    <location>
        <begin position="6"/>
        <end position="234"/>
    </location>
</feature>
<dbReference type="GO" id="GO:0004818">
    <property type="term" value="F:glutamate-tRNA ligase activity"/>
    <property type="evidence" value="ECO:0007669"/>
    <property type="project" value="TreeGrafter"/>
</dbReference>
<evidence type="ECO:0000256" key="5">
    <source>
        <dbReference type="ARBA" id="ARBA00022840"/>
    </source>
</evidence>
<feature type="binding site" evidence="7">
    <location>
        <position position="98"/>
    </location>
    <ligand>
        <name>Zn(2+)</name>
        <dbReference type="ChEBI" id="CHEBI:29105"/>
    </ligand>
</feature>
<feature type="binding site" evidence="7">
    <location>
        <position position="190"/>
    </location>
    <ligand>
        <name>L-glutamate</name>
        <dbReference type="ChEBI" id="CHEBI:29985"/>
    </ligand>
</feature>
<dbReference type="KEGG" id="mars:A8C75_22160"/>
<evidence type="ECO:0000313" key="11">
    <source>
        <dbReference type="Proteomes" id="UP000078070"/>
    </source>
</evidence>
<keyword evidence="5 7" id="KW-0067">ATP-binding</keyword>
<keyword evidence="1 7" id="KW-0436">Ligase</keyword>
<feature type="binding site" evidence="7">
    <location>
        <position position="172"/>
    </location>
    <ligand>
        <name>L-glutamate</name>
        <dbReference type="ChEBI" id="CHEBI:29985"/>
    </ligand>
</feature>
<keyword evidence="3 7" id="KW-0547">Nucleotide-binding</keyword>
<dbReference type="GO" id="GO:0008270">
    <property type="term" value="F:zinc ion binding"/>
    <property type="evidence" value="ECO:0007669"/>
    <property type="project" value="UniProtKB-UniRule"/>
</dbReference>
<feature type="binding site" evidence="7">
    <location>
        <position position="100"/>
    </location>
    <ligand>
        <name>Zn(2+)</name>
        <dbReference type="ChEBI" id="CHEBI:29105"/>
    </ligand>
</feature>
<keyword evidence="8" id="KW-0648">Protein biosynthesis</keyword>
<dbReference type="EC" id="6.1.1.-" evidence="7"/>
<dbReference type="InterPro" id="IPR022380">
    <property type="entry name" value="Glu-Q_tRNA(Asp)_Synthase"/>
</dbReference>
<dbReference type="GO" id="GO:0006424">
    <property type="term" value="P:glutamyl-tRNA aminoacylation"/>
    <property type="evidence" value="ECO:0007669"/>
    <property type="project" value="InterPro"/>
</dbReference>
<evidence type="ECO:0000256" key="8">
    <source>
        <dbReference type="RuleBase" id="RU363037"/>
    </source>
</evidence>
<dbReference type="RefSeq" id="WP_067386632.1">
    <property type="nucleotide sequence ID" value="NZ_CP015839.1"/>
</dbReference>
<dbReference type="PANTHER" id="PTHR43311:SF1">
    <property type="entry name" value="GLUTAMYL-Q TRNA(ASP) SYNTHETASE"/>
    <property type="match status" value="1"/>
</dbReference>
<accession>A0A1A9F3L5</accession>
<dbReference type="NCBIfam" id="NF004314">
    <property type="entry name" value="PRK05710.1-3"/>
    <property type="match status" value="1"/>
</dbReference>
<keyword evidence="2 7" id="KW-0479">Metal-binding</keyword>